<dbReference type="EMBL" id="NTKD01000001">
    <property type="protein sequence ID" value="PDH42216.1"/>
    <property type="molecule type" value="Genomic_DNA"/>
</dbReference>
<dbReference type="SUPFAM" id="SSF53756">
    <property type="entry name" value="UDP-Glycosyltransferase/glycogen phosphorylase"/>
    <property type="match status" value="1"/>
</dbReference>
<proteinExistence type="inferred from homology"/>
<protein>
    <recommendedName>
        <fullName evidence="4">lipopolysaccharide heptosyltransferase II</fullName>
        <ecNumber evidence="4">2.4.99.24</ecNumber>
    </recommendedName>
</protein>
<dbReference type="Proteomes" id="UP000219327">
    <property type="component" value="Unassembled WGS sequence"/>
</dbReference>
<comment type="similarity">
    <text evidence="3">Belongs to the glycosyltransferase 9 family.</text>
</comment>
<organism evidence="6 7">
    <name type="scientific">OM182 bacterium MED-G24</name>
    <dbReference type="NCBI Taxonomy" id="1986255"/>
    <lineage>
        <taxon>Bacteria</taxon>
        <taxon>Pseudomonadati</taxon>
        <taxon>Pseudomonadota</taxon>
        <taxon>Gammaproteobacteria</taxon>
        <taxon>OMG group</taxon>
        <taxon>OM182 clade</taxon>
    </lineage>
</organism>
<reference evidence="6 7" key="1">
    <citation type="submission" date="2017-08" db="EMBL/GenBank/DDBJ databases">
        <title>Fine stratification of microbial communities through a metagenomic profile of the photic zone.</title>
        <authorList>
            <person name="Haro-Moreno J.M."/>
            <person name="Lopez-Perez M."/>
            <person name="De La Torre J."/>
            <person name="Picazo A."/>
            <person name="Camacho A."/>
            <person name="Rodriguez-Valera F."/>
        </authorList>
    </citation>
    <scope>NUCLEOTIDE SEQUENCE [LARGE SCALE GENOMIC DNA]</scope>
    <source>
        <strain evidence="6">MED-G24</strain>
    </source>
</reference>
<gene>
    <name evidence="6" type="primary">waaF</name>
    <name evidence="6" type="ORF">CNE99_00455</name>
</gene>
<dbReference type="AlphaFoldDB" id="A0A2A5X1N3"/>
<evidence type="ECO:0000313" key="6">
    <source>
        <dbReference type="EMBL" id="PDH42216.1"/>
    </source>
</evidence>
<evidence type="ECO:0000256" key="5">
    <source>
        <dbReference type="ARBA" id="ARBA00047503"/>
    </source>
</evidence>
<dbReference type="CDD" id="cd03789">
    <property type="entry name" value="GT9_LPS_heptosyltransferase"/>
    <property type="match status" value="1"/>
</dbReference>
<dbReference type="GO" id="GO:0005829">
    <property type="term" value="C:cytosol"/>
    <property type="evidence" value="ECO:0007669"/>
    <property type="project" value="TreeGrafter"/>
</dbReference>
<dbReference type="Gene3D" id="3.40.50.2000">
    <property type="entry name" value="Glycogen Phosphorylase B"/>
    <property type="match status" value="2"/>
</dbReference>
<dbReference type="PANTHER" id="PTHR30160">
    <property type="entry name" value="TETRAACYLDISACCHARIDE 4'-KINASE-RELATED"/>
    <property type="match status" value="1"/>
</dbReference>
<evidence type="ECO:0000313" key="7">
    <source>
        <dbReference type="Proteomes" id="UP000219327"/>
    </source>
</evidence>
<evidence type="ECO:0000256" key="2">
    <source>
        <dbReference type="ARBA" id="ARBA00022679"/>
    </source>
</evidence>
<dbReference type="InterPro" id="IPR002201">
    <property type="entry name" value="Glyco_trans_9"/>
</dbReference>
<dbReference type="GO" id="GO:0008713">
    <property type="term" value="F:ADP-heptose-lipopolysaccharide heptosyltransferase activity"/>
    <property type="evidence" value="ECO:0007669"/>
    <property type="project" value="UniProtKB-EC"/>
</dbReference>
<dbReference type="FunFam" id="3.40.50.2000:FF:000023">
    <property type="entry name" value="ADP-heptose--LPS heptosyltransferase II"/>
    <property type="match status" value="1"/>
</dbReference>
<comment type="caution">
    <text evidence="6">The sequence shown here is derived from an EMBL/GenBank/DDBJ whole genome shotgun (WGS) entry which is preliminary data.</text>
</comment>
<dbReference type="GO" id="GO:0009244">
    <property type="term" value="P:lipopolysaccharide core region biosynthetic process"/>
    <property type="evidence" value="ECO:0007669"/>
    <property type="project" value="TreeGrafter"/>
</dbReference>
<dbReference type="NCBIfam" id="TIGR02195">
    <property type="entry name" value="heptsyl_trn_II"/>
    <property type="match status" value="1"/>
</dbReference>
<dbReference type="EC" id="2.4.99.24" evidence="4"/>
<dbReference type="InterPro" id="IPR011910">
    <property type="entry name" value="RfaF"/>
</dbReference>
<keyword evidence="2 6" id="KW-0808">Transferase</keyword>
<dbReference type="Pfam" id="PF01075">
    <property type="entry name" value="Glyco_transf_9"/>
    <property type="match status" value="1"/>
</dbReference>
<keyword evidence="1" id="KW-0328">Glycosyltransferase</keyword>
<comment type="catalytic activity">
    <reaction evidence="5">
        <text>an L-alpha-D-Hep-(1-&gt;5)-[alpha-Kdo-(2-&gt;4)]-alpha-Kdo-(2-&gt;6)-lipid A + ADP-L-glycero-beta-D-manno-heptose = an L-alpha-D-Hep-(1-&gt;3)-L-alpha-D-Hep-(1-&gt;5)-[alpha-Kdo-(2-&gt;4)]-alpha-Kdo-(2-&gt;6)-lipid A + ADP + H(+)</text>
        <dbReference type="Rhea" id="RHEA:74071"/>
        <dbReference type="ChEBI" id="CHEBI:15378"/>
        <dbReference type="ChEBI" id="CHEBI:61506"/>
        <dbReference type="ChEBI" id="CHEBI:193068"/>
        <dbReference type="ChEBI" id="CHEBI:193069"/>
        <dbReference type="ChEBI" id="CHEBI:456216"/>
        <dbReference type="EC" id="2.4.99.24"/>
    </reaction>
</comment>
<dbReference type="InterPro" id="IPR051199">
    <property type="entry name" value="LPS_LOS_Heptosyltrfase"/>
</dbReference>
<name>A0A2A5X1N3_9GAMM</name>
<evidence type="ECO:0000256" key="1">
    <source>
        <dbReference type="ARBA" id="ARBA00022676"/>
    </source>
</evidence>
<accession>A0A2A5X1N3</accession>
<evidence type="ECO:0000256" key="3">
    <source>
        <dbReference type="ARBA" id="ARBA00043995"/>
    </source>
</evidence>
<evidence type="ECO:0000256" key="4">
    <source>
        <dbReference type="ARBA" id="ARBA00044042"/>
    </source>
</evidence>
<sequence>MHDNAPAGILVVGPAWVGDMVMSQVLYKRLRHRFPDRPIDVLLPKSTLPLVSRMSEVSRGVLLDVEHGELRLSYRYGLGRRLAENGYRDAIVLPGSLKSALLPAFAGIPRRTGFLGEYRYFLLNDVRFLNKKQLPRMIDRFAALADPPDAPLKESSADDYFPELMTDADNQAELLSRWSIPTDRPLLSLCPGAEFGEAKRWPSSHFAEIARRACEEGAGVLILGGPGDVGIAETVVAEFGHHPSLINLAGETSLLDVIDILAFCTGAVCNDSGLMHIAAAVGTPLVAVYGSTTPEFTPPLSVSWKSEIIARDMPCRPCFKRTCPLEHLKCLRDLTPDQVWPFVFEHLQAGDR</sequence>
<dbReference type="PANTHER" id="PTHR30160:SF7">
    <property type="entry name" value="ADP-HEPTOSE--LPS HEPTOSYLTRANSFERASE 2"/>
    <property type="match status" value="1"/>
</dbReference>